<sequence>MVDIMMILDTSHLSDIRQEFMDEEDGLTLTAFVKVMLKYLTKNSVREEQLVAALCELFAQVDVNGDATMEWDEFYEYIHEQGMAEGALEASSVMRYNPKKVWEDRSLPKKVESISYYESTDWIGITINNSLDLLIYDLFGKRHVHSLAHKAAVLASTYIDNRVKKLIVAVTCDASITIWDTQSPDGSPMMVAPDNQNTLFWDAESATLFTGSVNGHILTWDITAMEQKSVKMQAQKSAIKVIVDVPSLDGILTGYLDGTMILWEKGGGKKPKKVYRGHRNGIIAIAYTHELKMIVSAGVSDEILIWNPFVERKLTELHGHRAPMLGLHIVALRTGAYQLLSADKSGTFKVWDLRTLECLQSFSCDAGLQDFQEFEFCFSHTPELTDDEEIVCALYNEVIDSFITAAGCSVRIWDSSTGQLLKSFPDISPYPIISMCLDDRQRKFFIGDAQGNITCHNYINGVLMKSFEAHGDEVSQLVYCNLDKCLLSSSWDRHVCIHDDMDNDEGVLLRTMKGHSKDITCLANSFSLKLVATSGADGHILVWHYGLGVLEGICKGHSQDVTVLTFLEPFPLLLSADILGNVCLWGMP</sequence>
<dbReference type="Gene3D" id="1.10.238.10">
    <property type="entry name" value="EF-hand"/>
    <property type="match status" value="1"/>
</dbReference>
<dbReference type="SMART" id="SM00320">
    <property type="entry name" value="WD40"/>
    <property type="match status" value="9"/>
</dbReference>
<dbReference type="OMA" id="CKEKAAC"/>
<dbReference type="SUPFAM" id="SSF50978">
    <property type="entry name" value="WD40 repeat-like"/>
    <property type="match status" value="2"/>
</dbReference>
<dbReference type="AlphaFoldDB" id="L1IWX9"/>
<accession>L1IWX9</accession>
<dbReference type="PANTHER" id="PTHR44324">
    <property type="entry name" value="WD40 REPEAT DOMAIN 95"/>
    <property type="match status" value="1"/>
</dbReference>
<dbReference type="GeneID" id="17297251"/>
<dbReference type="PROSITE" id="PS50294">
    <property type="entry name" value="WD_REPEATS_REGION"/>
    <property type="match status" value="2"/>
</dbReference>
<protein>
    <recommendedName>
        <fullName evidence="3">EF-hand domain-containing protein</fullName>
    </recommendedName>
</protein>
<dbReference type="PROSITE" id="PS50222">
    <property type="entry name" value="EF_HAND_2"/>
    <property type="match status" value="1"/>
</dbReference>
<dbReference type="InterPro" id="IPR001680">
    <property type="entry name" value="WD40_rpt"/>
</dbReference>
<reference evidence="4 6" key="1">
    <citation type="journal article" date="2012" name="Nature">
        <title>Algal genomes reveal evolutionary mosaicism and the fate of nucleomorphs.</title>
        <authorList>
            <consortium name="DOE Joint Genome Institute"/>
            <person name="Curtis B.A."/>
            <person name="Tanifuji G."/>
            <person name="Burki F."/>
            <person name="Gruber A."/>
            <person name="Irimia M."/>
            <person name="Maruyama S."/>
            <person name="Arias M.C."/>
            <person name="Ball S.G."/>
            <person name="Gile G.H."/>
            <person name="Hirakawa Y."/>
            <person name="Hopkins J.F."/>
            <person name="Kuo A."/>
            <person name="Rensing S.A."/>
            <person name="Schmutz J."/>
            <person name="Symeonidi A."/>
            <person name="Elias M."/>
            <person name="Eveleigh R.J."/>
            <person name="Herman E.K."/>
            <person name="Klute M.J."/>
            <person name="Nakayama T."/>
            <person name="Obornik M."/>
            <person name="Reyes-Prieto A."/>
            <person name="Armbrust E.V."/>
            <person name="Aves S.J."/>
            <person name="Beiko R.G."/>
            <person name="Coutinho P."/>
            <person name="Dacks J.B."/>
            <person name="Durnford D.G."/>
            <person name="Fast N.M."/>
            <person name="Green B.R."/>
            <person name="Grisdale C.J."/>
            <person name="Hempel F."/>
            <person name="Henrissat B."/>
            <person name="Hoppner M.P."/>
            <person name="Ishida K."/>
            <person name="Kim E."/>
            <person name="Koreny L."/>
            <person name="Kroth P.G."/>
            <person name="Liu Y."/>
            <person name="Malik S.B."/>
            <person name="Maier U.G."/>
            <person name="McRose D."/>
            <person name="Mock T."/>
            <person name="Neilson J.A."/>
            <person name="Onodera N.T."/>
            <person name="Poole A.M."/>
            <person name="Pritham E.J."/>
            <person name="Richards T.A."/>
            <person name="Rocap G."/>
            <person name="Roy S.W."/>
            <person name="Sarai C."/>
            <person name="Schaack S."/>
            <person name="Shirato S."/>
            <person name="Slamovits C.H."/>
            <person name="Spencer D.F."/>
            <person name="Suzuki S."/>
            <person name="Worden A.Z."/>
            <person name="Zauner S."/>
            <person name="Barry K."/>
            <person name="Bell C."/>
            <person name="Bharti A.K."/>
            <person name="Crow J.A."/>
            <person name="Grimwood J."/>
            <person name="Kramer R."/>
            <person name="Lindquist E."/>
            <person name="Lucas S."/>
            <person name="Salamov A."/>
            <person name="McFadden G.I."/>
            <person name="Lane C.E."/>
            <person name="Keeling P.J."/>
            <person name="Gray M.W."/>
            <person name="Grigoriev I.V."/>
            <person name="Archibald J.M."/>
        </authorList>
    </citation>
    <scope>NUCLEOTIDE SEQUENCE</scope>
    <source>
        <strain evidence="4 6">CCMP2712</strain>
    </source>
</reference>
<evidence type="ECO:0000256" key="2">
    <source>
        <dbReference type="PROSITE-ProRule" id="PRU00221"/>
    </source>
</evidence>
<keyword evidence="6" id="KW-1185">Reference proteome</keyword>
<dbReference type="eggNOG" id="KOG0266">
    <property type="taxonomic scope" value="Eukaryota"/>
</dbReference>
<dbReference type="EMBL" id="JH993030">
    <property type="protein sequence ID" value="EKX40622.1"/>
    <property type="molecule type" value="Genomic_DNA"/>
</dbReference>
<evidence type="ECO:0000313" key="5">
    <source>
        <dbReference type="EnsemblProtists" id="EKX40622"/>
    </source>
</evidence>
<dbReference type="InterPro" id="IPR051242">
    <property type="entry name" value="WD-EF-hand_domain"/>
</dbReference>
<dbReference type="InterPro" id="IPR002048">
    <property type="entry name" value="EF_hand_dom"/>
</dbReference>
<dbReference type="RefSeq" id="XP_005827602.1">
    <property type="nucleotide sequence ID" value="XM_005827545.1"/>
</dbReference>
<feature type="non-terminal residue" evidence="4">
    <location>
        <position position="1"/>
    </location>
</feature>
<dbReference type="InterPro" id="IPR036322">
    <property type="entry name" value="WD40_repeat_dom_sf"/>
</dbReference>
<feature type="domain" description="EF-hand" evidence="3">
    <location>
        <begin position="49"/>
        <end position="84"/>
    </location>
</feature>
<evidence type="ECO:0000259" key="3">
    <source>
        <dbReference type="PROSITE" id="PS50222"/>
    </source>
</evidence>
<dbReference type="HOGENOM" id="CLU_012604_0_0_1"/>
<dbReference type="Proteomes" id="UP000011087">
    <property type="component" value="Unassembled WGS sequence"/>
</dbReference>
<gene>
    <name evidence="4" type="ORF">GUITHDRAFT_75447</name>
</gene>
<dbReference type="PaxDb" id="55529-EKX40622"/>
<feature type="repeat" description="WD" evidence="2">
    <location>
        <begin position="275"/>
        <end position="307"/>
    </location>
</feature>
<keyword evidence="2" id="KW-0853">WD repeat</keyword>
<dbReference type="KEGG" id="gtt:GUITHDRAFT_75447"/>
<proteinExistence type="predicted"/>
<dbReference type="PROSITE" id="PS50082">
    <property type="entry name" value="WD_REPEATS_2"/>
    <property type="match status" value="2"/>
</dbReference>
<keyword evidence="1" id="KW-0677">Repeat</keyword>
<dbReference type="OrthoDB" id="1068471at2759"/>
<dbReference type="Gene3D" id="2.130.10.10">
    <property type="entry name" value="YVTN repeat-like/Quinoprotein amine dehydrogenase"/>
    <property type="match status" value="4"/>
</dbReference>
<name>L1IWX9_GUITC</name>
<dbReference type="EnsemblProtists" id="EKX40622">
    <property type="protein sequence ID" value="EKX40622"/>
    <property type="gene ID" value="GUITHDRAFT_75447"/>
</dbReference>
<dbReference type="GO" id="GO:0005509">
    <property type="term" value="F:calcium ion binding"/>
    <property type="evidence" value="ECO:0007669"/>
    <property type="project" value="InterPro"/>
</dbReference>
<reference evidence="6" key="2">
    <citation type="submission" date="2012-11" db="EMBL/GenBank/DDBJ databases">
        <authorList>
            <person name="Kuo A."/>
            <person name="Curtis B.A."/>
            <person name="Tanifuji G."/>
            <person name="Burki F."/>
            <person name="Gruber A."/>
            <person name="Irimia M."/>
            <person name="Maruyama S."/>
            <person name="Arias M.C."/>
            <person name="Ball S.G."/>
            <person name="Gile G.H."/>
            <person name="Hirakawa Y."/>
            <person name="Hopkins J.F."/>
            <person name="Rensing S.A."/>
            <person name="Schmutz J."/>
            <person name="Symeonidi A."/>
            <person name="Elias M."/>
            <person name="Eveleigh R.J."/>
            <person name="Herman E.K."/>
            <person name="Klute M.J."/>
            <person name="Nakayama T."/>
            <person name="Obornik M."/>
            <person name="Reyes-Prieto A."/>
            <person name="Armbrust E.V."/>
            <person name="Aves S.J."/>
            <person name="Beiko R.G."/>
            <person name="Coutinho P."/>
            <person name="Dacks J.B."/>
            <person name="Durnford D.G."/>
            <person name="Fast N.M."/>
            <person name="Green B.R."/>
            <person name="Grisdale C."/>
            <person name="Hempe F."/>
            <person name="Henrissat B."/>
            <person name="Hoppner M.P."/>
            <person name="Ishida K.-I."/>
            <person name="Kim E."/>
            <person name="Koreny L."/>
            <person name="Kroth P.G."/>
            <person name="Liu Y."/>
            <person name="Malik S.-B."/>
            <person name="Maier U.G."/>
            <person name="McRose D."/>
            <person name="Mock T."/>
            <person name="Neilson J.A."/>
            <person name="Onodera N.T."/>
            <person name="Poole A.M."/>
            <person name="Pritham E.J."/>
            <person name="Richards T.A."/>
            <person name="Rocap G."/>
            <person name="Roy S.W."/>
            <person name="Sarai C."/>
            <person name="Schaack S."/>
            <person name="Shirato S."/>
            <person name="Slamovits C.H."/>
            <person name="Spencer D.F."/>
            <person name="Suzuki S."/>
            <person name="Worden A.Z."/>
            <person name="Zauner S."/>
            <person name="Barry K."/>
            <person name="Bell C."/>
            <person name="Bharti A.K."/>
            <person name="Crow J.A."/>
            <person name="Grimwood J."/>
            <person name="Kramer R."/>
            <person name="Lindquist E."/>
            <person name="Lucas S."/>
            <person name="Salamov A."/>
            <person name="McFadden G.I."/>
            <person name="Lane C.E."/>
            <person name="Keeling P.J."/>
            <person name="Gray M.W."/>
            <person name="Grigoriev I.V."/>
            <person name="Archibald J.M."/>
        </authorList>
    </citation>
    <scope>NUCLEOTIDE SEQUENCE</scope>
    <source>
        <strain evidence="6">CCMP2712</strain>
    </source>
</reference>
<organism evidence="4">
    <name type="scientific">Guillardia theta (strain CCMP2712)</name>
    <name type="common">Cryptophyte</name>
    <dbReference type="NCBI Taxonomy" id="905079"/>
    <lineage>
        <taxon>Eukaryota</taxon>
        <taxon>Cryptophyceae</taxon>
        <taxon>Pyrenomonadales</taxon>
        <taxon>Geminigeraceae</taxon>
        <taxon>Guillardia</taxon>
    </lineage>
</organism>
<dbReference type="Pfam" id="PF00400">
    <property type="entry name" value="WD40"/>
    <property type="match status" value="3"/>
</dbReference>
<dbReference type="InterPro" id="IPR015943">
    <property type="entry name" value="WD40/YVTN_repeat-like_dom_sf"/>
</dbReference>
<evidence type="ECO:0000313" key="6">
    <source>
        <dbReference type="Proteomes" id="UP000011087"/>
    </source>
</evidence>
<evidence type="ECO:0000256" key="1">
    <source>
        <dbReference type="ARBA" id="ARBA00022737"/>
    </source>
</evidence>
<dbReference type="PANTHER" id="PTHR44324:SF4">
    <property type="entry name" value="WD40 REPEAT DOMAIN 95"/>
    <property type="match status" value="1"/>
</dbReference>
<feature type="repeat" description="WD" evidence="2">
    <location>
        <begin position="512"/>
        <end position="543"/>
    </location>
</feature>
<evidence type="ECO:0000313" key="4">
    <source>
        <dbReference type="EMBL" id="EKX40622.1"/>
    </source>
</evidence>
<reference evidence="5" key="3">
    <citation type="submission" date="2015-06" db="UniProtKB">
        <authorList>
            <consortium name="EnsemblProtists"/>
        </authorList>
    </citation>
    <scope>IDENTIFICATION</scope>
</reference>